<feature type="compositionally biased region" description="Acidic residues" evidence="1">
    <location>
        <begin position="962"/>
        <end position="976"/>
    </location>
</feature>
<feature type="compositionally biased region" description="Low complexity" evidence="1">
    <location>
        <begin position="760"/>
        <end position="796"/>
    </location>
</feature>
<feature type="compositionally biased region" description="Low complexity" evidence="1">
    <location>
        <begin position="565"/>
        <end position="579"/>
    </location>
</feature>
<feature type="compositionally biased region" description="Low complexity" evidence="1">
    <location>
        <begin position="187"/>
        <end position="203"/>
    </location>
</feature>
<feature type="region of interest" description="Disordered" evidence="1">
    <location>
        <begin position="814"/>
        <end position="862"/>
    </location>
</feature>
<evidence type="ECO:0000313" key="3">
    <source>
        <dbReference type="Proteomes" id="UP000269721"/>
    </source>
</evidence>
<keyword evidence="3" id="KW-1185">Reference proteome</keyword>
<name>A0A4P9WAL2_9FUNG</name>
<dbReference type="AlphaFoldDB" id="A0A4P9WAL2"/>
<sequence length="1041" mass="108383">MVRSHTSPNPFSSFLSSPPDRVWTQTHPEPTRTRVPLTAPPRRESMASQRTLDVGQSAVRAVENTLGPTDGVRQSESRSPPERPVSADVTASPRSHRRLAALRPASADSATLTGGVSDPAPRMRPSLADDTSLIAGPPPLMGSMSRVLADLALRGPSPTPAVSKPELGNVFTPIVPLSPPRIIPPRGLRISGDATPPSSASVDVPPPMEPPSARTSLDIANRGSSPLPLDASQPAPNPARLPFEAAWTKPVSALGPASWVSPNLGRVERPSMWESPLRVSAELGLFPSARPPLSTEPAGPIIDTPPPLPSGTVTIMSRVRADLALRGHTPFPAPSVPEAPAALRRVVLEVVAETPIGVLAETASLAGHSSRGLGEVKPADTLDEIVSRQSADEPTPVGSDHSVLAISPLPAKAATSSSPPPSAPVLPQPLPQPRPLPLPAANFSTPAPSPITSPPNSPPLLASIYALTPCSTLDGTPVLPPAPRLPFAGDSIHCESYDAEITGDRRMSFSSLALGIKNIMSPVEDPSLMHQNSPRLSSFFSDSGPSTFGSSFLLSGQRPSSQDTAKSGSGATQASSSGSMGRTPDEYKPPWSAEDEVPPIRRKTTRWLQKKKRRARFIASVPATGKISVRRAEDGSLTVWLIDNEVQETVSGGAGGGGDVGVVDLGEWSGPFAAAVAHEISRCRTRRAGVGGRRRGSRTSSASTGTSYRPWSPLRGLRSPTGGGRRGTSSTSGSSNGILGPVDLGSSLLLSGIAPPRPPSSVTSSSMTSSRTPTSSMSTVSASSSRAPSASSSYAASGPALDFTTSLLLSGPGRLTTTSSGSRSLSSGGNSITAQLLSTLPGPADPLSPLHRGFSSMSPTEDLSHSLFLPHALPYPTPLPSSSPTSPLASSSSRSPPLDPTRRGRIPVPRNRTRTRTYLLRQTAPLAPESPPAPPPKSFAALYPRFDSLVDPGSTPPAPPADVDDDEDGWYDEEGDVSPTIEAASNSAVHPLAVAPAPAARVPTVHLRRVTVRGAGAPVVRRSGRFFARLERWLRARGALG</sequence>
<gene>
    <name evidence="2" type="ORF">BDK51DRAFT_40999</name>
</gene>
<feature type="region of interest" description="Disordered" evidence="1">
    <location>
        <begin position="551"/>
        <end position="608"/>
    </location>
</feature>
<proteinExistence type="predicted"/>
<feature type="region of interest" description="Disordered" evidence="1">
    <location>
        <begin position="411"/>
        <end position="455"/>
    </location>
</feature>
<dbReference type="Proteomes" id="UP000269721">
    <property type="component" value="Unassembled WGS sequence"/>
</dbReference>
<feature type="compositionally biased region" description="Low complexity" evidence="1">
    <location>
        <begin position="814"/>
        <end position="829"/>
    </location>
</feature>
<feature type="compositionally biased region" description="Basic residues" evidence="1">
    <location>
        <begin position="685"/>
        <end position="697"/>
    </location>
</feature>
<feature type="region of interest" description="Disordered" evidence="1">
    <location>
        <begin position="187"/>
        <end position="235"/>
    </location>
</feature>
<feature type="region of interest" description="Disordered" evidence="1">
    <location>
        <begin position="1"/>
        <end position="143"/>
    </location>
</feature>
<feature type="compositionally biased region" description="Low complexity" evidence="1">
    <location>
        <begin position="7"/>
        <end position="19"/>
    </location>
</feature>
<feature type="region of interest" description="Disordered" evidence="1">
    <location>
        <begin position="685"/>
        <end position="796"/>
    </location>
</feature>
<feature type="compositionally biased region" description="Pro residues" evidence="1">
    <location>
        <begin position="418"/>
        <end position="438"/>
    </location>
</feature>
<feature type="compositionally biased region" description="Low complexity" evidence="1">
    <location>
        <begin position="698"/>
        <end position="720"/>
    </location>
</feature>
<feature type="region of interest" description="Disordered" evidence="1">
    <location>
        <begin position="878"/>
        <end position="917"/>
    </location>
</feature>
<evidence type="ECO:0000256" key="1">
    <source>
        <dbReference type="SAM" id="MobiDB-lite"/>
    </source>
</evidence>
<feature type="compositionally biased region" description="Polar residues" evidence="1">
    <location>
        <begin position="551"/>
        <end position="564"/>
    </location>
</feature>
<evidence type="ECO:0000313" key="2">
    <source>
        <dbReference type="EMBL" id="RKO88553.1"/>
    </source>
</evidence>
<feature type="region of interest" description="Disordered" evidence="1">
    <location>
        <begin position="949"/>
        <end position="976"/>
    </location>
</feature>
<feature type="compositionally biased region" description="Low complexity" evidence="1">
    <location>
        <begin position="882"/>
        <end position="896"/>
    </location>
</feature>
<dbReference type="EMBL" id="KZ996642">
    <property type="protein sequence ID" value="RKO88553.1"/>
    <property type="molecule type" value="Genomic_DNA"/>
</dbReference>
<organism evidence="2 3">
    <name type="scientific">Blyttiomyces helicus</name>
    <dbReference type="NCBI Taxonomy" id="388810"/>
    <lineage>
        <taxon>Eukaryota</taxon>
        <taxon>Fungi</taxon>
        <taxon>Fungi incertae sedis</taxon>
        <taxon>Chytridiomycota</taxon>
        <taxon>Chytridiomycota incertae sedis</taxon>
        <taxon>Chytridiomycetes</taxon>
        <taxon>Chytridiomycetes incertae sedis</taxon>
        <taxon>Blyttiomyces</taxon>
    </lineage>
</organism>
<protein>
    <submittedName>
        <fullName evidence="2">Uncharacterized protein</fullName>
    </submittedName>
</protein>
<reference evidence="3" key="1">
    <citation type="journal article" date="2018" name="Nat. Microbiol.">
        <title>Leveraging single-cell genomics to expand the fungal tree of life.</title>
        <authorList>
            <person name="Ahrendt S.R."/>
            <person name="Quandt C.A."/>
            <person name="Ciobanu D."/>
            <person name="Clum A."/>
            <person name="Salamov A."/>
            <person name="Andreopoulos B."/>
            <person name="Cheng J.F."/>
            <person name="Woyke T."/>
            <person name="Pelin A."/>
            <person name="Henrissat B."/>
            <person name="Reynolds N.K."/>
            <person name="Benny G.L."/>
            <person name="Smith M.E."/>
            <person name="James T.Y."/>
            <person name="Grigoriev I.V."/>
        </authorList>
    </citation>
    <scope>NUCLEOTIDE SEQUENCE [LARGE SCALE GENOMIC DNA]</scope>
</reference>
<accession>A0A4P9WAL2</accession>